<dbReference type="AlphaFoldDB" id="A0A9P1IN60"/>
<name>A0A9P1IN60_9PELO</name>
<dbReference type="EMBL" id="CANHGI010000003">
    <property type="protein sequence ID" value="CAI5446307.1"/>
    <property type="molecule type" value="Genomic_DNA"/>
</dbReference>
<dbReference type="Proteomes" id="UP001152747">
    <property type="component" value="Unassembled WGS sequence"/>
</dbReference>
<gene>
    <name evidence="1" type="ORF">CAMP_LOCUS8944</name>
</gene>
<protein>
    <submittedName>
        <fullName evidence="1">Uncharacterized protein</fullName>
    </submittedName>
</protein>
<reference evidence="1" key="1">
    <citation type="submission" date="2022-11" db="EMBL/GenBank/DDBJ databases">
        <authorList>
            <person name="Kikuchi T."/>
        </authorList>
    </citation>
    <scope>NUCLEOTIDE SEQUENCE</scope>
    <source>
        <strain evidence="1">PS1010</strain>
    </source>
</reference>
<evidence type="ECO:0000313" key="1">
    <source>
        <dbReference type="EMBL" id="CAI5446307.1"/>
    </source>
</evidence>
<organism evidence="1 2">
    <name type="scientific">Caenorhabditis angaria</name>
    <dbReference type="NCBI Taxonomy" id="860376"/>
    <lineage>
        <taxon>Eukaryota</taxon>
        <taxon>Metazoa</taxon>
        <taxon>Ecdysozoa</taxon>
        <taxon>Nematoda</taxon>
        <taxon>Chromadorea</taxon>
        <taxon>Rhabditida</taxon>
        <taxon>Rhabditina</taxon>
        <taxon>Rhabditomorpha</taxon>
        <taxon>Rhabditoidea</taxon>
        <taxon>Rhabditidae</taxon>
        <taxon>Peloderinae</taxon>
        <taxon>Caenorhabditis</taxon>
    </lineage>
</organism>
<comment type="caution">
    <text evidence="1">The sequence shown here is derived from an EMBL/GenBank/DDBJ whole genome shotgun (WGS) entry which is preliminary data.</text>
</comment>
<keyword evidence="2" id="KW-1185">Reference proteome</keyword>
<proteinExistence type="predicted"/>
<evidence type="ECO:0000313" key="2">
    <source>
        <dbReference type="Proteomes" id="UP001152747"/>
    </source>
</evidence>
<sequence length="211" mass="25073">MEFHEFLNQLPTRRTDSVARWLRKNRFKIKKNESSSSSSSDATILIDSPEDLPEGITSWEDLAKYRDNQNNNCDDIVFQCRINQRVQLKRKRKKSMEFCETRKSCPSCKGTKFNISLRLTIPLKTQPGCDILVALSSSKFRTQPIFNRNKILEMYETSWEFRQHWLEDVKSFVRLNFVSKRLKIFTGRVIRQKNDDQKKRAFLFCNDFEIV</sequence>
<accession>A0A9P1IN60</accession>